<feature type="transmembrane region" description="Helical" evidence="5">
    <location>
        <begin position="445"/>
        <end position="466"/>
    </location>
</feature>
<feature type="domain" description="Major facilitator superfamily (MFS) profile" evidence="6">
    <location>
        <begin position="283"/>
        <end position="470"/>
    </location>
</feature>
<dbReference type="GO" id="GO:0005886">
    <property type="term" value="C:plasma membrane"/>
    <property type="evidence" value="ECO:0007669"/>
    <property type="project" value="UniProtKB-SubCell"/>
</dbReference>
<evidence type="ECO:0000313" key="7">
    <source>
        <dbReference type="EMBL" id="PJM75806.1"/>
    </source>
</evidence>
<comment type="caution">
    <text evidence="7">The sequence shown here is derived from an EMBL/GenBank/DDBJ whole genome shotgun (WGS) entry which is preliminary data.</text>
</comment>
<dbReference type="Proteomes" id="UP000231451">
    <property type="component" value="Unassembled WGS sequence"/>
</dbReference>
<dbReference type="PANTHER" id="PTHR23528">
    <property type="match status" value="1"/>
</dbReference>
<protein>
    <recommendedName>
        <fullName evidence="6">Major facilitator superfamily (MFS) profile domain-containing protein</fullName>
    </recommendedName>
</protein>
<dbReference type="Gene3D" id="1.20.1250.20">
    <property type="entry name" value="MFS general substrate transporter like domains"/>
    <property type="match status" value="2"/>
</dbReference>
<evidence type="ECO:0000256" key="3">
    <source>
        <dbReference type="ARBA" id="ARBA00022989"/>
    </source>
</evidence>
<evidence type="ECO:0000313" key="8">
    <source>
        <dbReference type="Proteomes" id="UP000231451"/>
    </source>
</evidence>
<keyword evidence="2 5" id="KW-0812">Transmembrane</keyword>
<name>A0A2M9HG78_9BIFI</name>
<dbReference type="AlphaFoldDB" id="A0A2M9HG78"/>
<dbReference type="InterPro" id="IPR036259">
    <property type="entry name" value="MFS_trans_sf"/>
</dbReference>
<dbReference type="PROSITE" id="PS50850">
    <property type="entry name" value="MFS"/>
    <property type="match status" value="1"/>
</dbReference>
<comment type="subcellular location">
    <subcellularLocation>
        <location evidence="1">Cell membrane</location>
        <topology evidence="1">Multi-pass membrane protein</topology>
    </subcellularLocation>
</comment>
<evidence type="ECO:0000256" key="5">
    <source>
        <dbReference type="SAM" id="Phobius"/>
    </source>
</evidence>
<dbReference type="Pfam" id="PF07690">
    <property type="entry name" value="MFS_1"/>
    <property type="match status" value="1"/>
</dbReference>
<evidence type="ECO:0000256" key="1">
    <source>
        <dbReference type="ARBA" id="ARBA00004651"/>
    </source>
</evidence>
<feature type="transmembrane region" description="Helical" evidence="5">
    <location>
        <begin position="203"/>
        <end position="225"/>
    </location>
</feature>
<feature type="transmembrane region" description="Helical" evidence="5">
    <location>
        <begin position="357"/>
        <end position="381"/>
    </location>
</feature>
<feature type="transmembrane region" description="Helical" evidence="5">
    <location>
        <begin position="284"/>
        <end position="305"/>
    </location>
</feature>
<dbReference type="EMBL" id="PEBK01000002">
    <property type="protein sequence ID" value="PJM75806.1"/>
    <property type="molecule type" value="Genomic_DNA"/>
</dbReference>
<dbReference type="InterPro" id="IPR005829">
    <property type="entry name" value="Sugar_transporter_CS"/>
</dbReference>
<keyword evidence="4 5" id="KW-0472">Membrane</keyword>
<evidence type="ECO:0000259" key="6">
    <source>
        <dbReference type="PROSITE" id="PS50850"/>
    </source>
</evidence>
<dbReference type="PROSITE" id="PS00216">
    <property type="entry name" value="SUGAR_TRANSPORT_1"/>
    <property type="match status" value="1"/>
</dbReference>
<dbReference type="InterPro" id="IPR011701">
    <property type="entry name" value="MFS"/>
</dbReference>
<dbReference type="SUPFAM" id="SSF103473">
    <property type="entry name" value="MFS general substrate transporter"/>
    <property type="match status" value="1"/>
</dbReference>
<feature type="transmembrane region" description="Helical" evidence="5">
    <location>
        <begin position="231"/>
        <end position="252"/>
    </location>
</feature>
<feature type="transmembrane region" description="Helical" evidence="5">
    <location>
        <begin position="325"/>
        <end position="345"/>
    </location>
</feature>
<accession>A0A2M9HG78</accession>
<dbReference type="PANTHER" id="PTHR23528:SF1">
    <property type="entry name" value="MAJOR FACILITATOR SUPERFAMILY (MFS) PROFILE DOMAIN-CONTAINING PROTEIN"/>
    <property type="match status" value="1"/>
</dbReference>
<dbReference type="OrthoDB" id="7584869at2"/>
<feature type="transmembrane region" description="Helical" evidence="5">
    <location>
        <begin position="74"/>
        <end position="98"/>
    </location>
</feature>
<keyword evidence="8" id="KW-1185">Reference proteome</keyword>
<sequence length="470" mass="50770">MFMPQNIGMKRHRWIVQAGKTGMGRVALTGATFEGDEMSESQTTVSQTTAQTVQDPDDDYDRIVSEYGNPKRTIALVLIAAIGMYIMCMSLSTCLSLRIAAIAPDQKNDFYSRIVAIGSFTMLFGQPIIGALSDRTTSRLGRRKPWIIGCLLISVAALAVSGISDNMVVLGAAYVIGVLMMQCGFSIYSVIPVEGVPNRYRARVMGFMGMFGALATSFGSYLAGALVRHPLILMTMPVLLGLITSIPLFVLYKDPVKTKDEVPPLDLKETFSGMIVNPRQHPNYLWVWITRCLTGFTIAAMFSYFTYYMIDGLGVPLDDVGAKAGLLTLLSAPVSILFFTMSGVISDKIGRRKPLVIFAGLCMAAALVLGGTSHSFIQFIIAWELFAVGQAMYLTVDLALCASVLPDQKDAGKDMAMFSVALSIGQMLAPALAPFFINIGASPNYLLFWCVAAVAALVAAAMMPLVKGVK</sequence>
<gene>
    <name evidence="7" type="ORF">CSQ87_02725</name>
</gene>
<feature type="transmembrane region" description="Helical" evidence="5">
    <location>
        <begin position="110"/>
        <end position="133"/>
    </location>
</feature>
<feature type="transmembrane region" description="Helical" evidence="5">
    <location>
        <begin position="169"/>
        <end position="191"/>
    </location>
</feature>
<evidence type="ECO:0000256" key="2">
    <source>
        <dbReference type="ARBA" id="ARBA00022692"/>
    </source>
</evidence>
<dbReference type="GO" id="GO:0022857">
    <property type="term" value="F:transmembrane transporter activity"/>
    <property type="evidence" value="ECO:0007669"/>
    <property type="project" value="InterPro"/>
</dbReference>
<feature type="transmembrane region" description="Helical" evidence="5">
    <location>
        <begin position="145"/>
        <end position="163"/>
    </location>
</feature>
<feature type="transmembrane region" description="Helical" evidence="5">
    <location>
        <begin position="417"/>
        <end position="439"/>
    </location>
</feature>
<keyword evidence="3 5" id="KW-1133">Transmembrane helix</keyword>
<evidence type="ECO:0000256" key="4">
    <source>
        <dbReference type="ARBA" id="ARBA00023136"/>
    </source>
</evidence>
<organism evidence="7 8">
    <name type="scientific">Bifidobacterium simiarum</name>
    <dbReference type="NCBI Taxonomy" id="2045441"/>
    <lineage>
        <taxon>Bacteria</taxon>
        <taxon>Bacillati</taxon>
        <taxon>Actinomycetota</taxon>
        <taxon>Actinomycetes</taxon>
        <taxon>Bifidobacteriales</taxon>
        <taxon>Bifidobacteriaceae</taxon>
        <taxon>Bifidobacterium</taxon>
    </lineage>
</organism>
<proteinExistence type="predicted"/>
<dbReference type="InterPro" id="IPR020846">
    <property type="entry name" value="MFS_dom"/>
</dbReference>
<reference evidence="7 8" key="1">
    <citation type="submission" date="2017-10" db="EMBL/GenBank/DDBJ databases">
        <title>Draft genome sequences of strains TRE 1, TRE 9, TRE H and TRI 7, isolated from tamarins, belonging to four potential novel Bifidobacterium species.</title>
        <authorList>
            <person name="Mattarelli P."/>
            <person name="Modesto M."/>
            <person name="Puglisi E."/>
            <person name="Morelli L."/>
            <person name="Spezio C."/>
            <person name="Bonetti A."/>
            <person name="Sandri C."/>
        </authorList>
    </citation>
    <scope>NUCLEOTIDE SEQUENCE [LARGE SCALE GENOMIC DNA]</scope>
    <source>
        <strain evidence="8">TRI7</strain>
    </source>
</reference>